<reference evidence="1" key="1">
    <citation type="submission" date="2022-08" db="EMBL/GenBank/DDBJ databases">
        <title>Draft genome sequence of Lysinibacillus sp. strain KH24.</title>
        <authorList>
            <person name="Kanbe H."/>
            <person name="Itoh H."/>
        </authorList>
    </citation>
    <scope>NUCLEOTIDE SEQUENCE</scope>
    <source>
        <strain evidence="1">KH24</strain>
    </source>
</reference>
<accession>A0ABQ5NJW3</accession>
<dbReference type="Proteomes" id="UP001065593">
    <property type="component" value="Unassembled WGS sequence"/>
</dbReference>
<evidence type="ECO:0000313" key="2">
    <source>
        <dbReference type="Proteomes" id="UP001065593"/>
    </source>
</evidence>
<evidence type="ECO:0000313" key="1">
    <source>
        <dbReference type="EMBL" id="GLC88660.1"/>
    </source>
</evidence>
<dbReference type="RefSeq" id="WP_264988422.1">
    <property type="nucleotide sequence ID" value="NZ_BRZA01000002.1"/>
</dbReference>
<sequence>MTNVEPIRIKATEIRTIFKEYPIDPIILQKRGAIPGLIAELSYLDQTKSIEYLRIWGEKKIAITPLFDKLCEELARFNKIVGTTIENQTGTNLIG</sequence>
<gene>
    <name evidence="1" type="ORF">LYSBPC_17870</name>
</gene>
<dbReference type="EMBL" id="BRZA01000002">
    <property type="protein sequence ID" value="GLC88660.1"/>
    <property type="molecule type" value="Genomic_DNA"/>
</dbReference>
<proteinExistence type="predicted"/>
<protein>
    <submittedName>
        <fullName evidence="1">Uncharacterized protein</fullName>
    </submittedName>
</protein>
<organism evidence="1 2">
    <name type="scientific">Lysinibacillus piscis</name>
    <dbReference type="NCBI Taxonomy" id="2518931"/>
    <lineage>
        <taxon>Bacteria</taxon>
        <taxon>Bacillati</taxon>
        <taxon>Bacillota</taxon>
        <taxon>Bacilli</taxon>
        <taxon>Bacillales</taxon>
        <taxon>Bacillaceae</taxon>
        <taxon>Lysinibacillus</taxon>
    </lineage>
</organism>
<keyword evidence="2" id="KW-1185">Reference proteome</keyword>
<comment type="caution">
    <text evidence="1">The sequence shown here is derived from an EMBL/GenBank/DDBJ whole genome shotgun (WGS) entry which is preliminary data.</text>
</comment>
<name>A0ABQ5NJW3_9BACI</name>